<dbReference type="PATRIC" id="fig|1217671.3.peg.2118"/>
<feature type="domain" description="FHA" evidence="2">
    <location>
        <begin position="23"/>
        <end position="72"/>
    </location>
</feature>
<dbReference type="CDD" id="cd00060">
    <property type="entry name" value="FHA"/>
    <property type="match status" value="1"/>
</dbReference>
<keyword evidence="1" id="KW-1133">Transmembrane helix</keyword>
<protein>
    <recommendedName>
        <fullName evidence="2">FHA domain-containing protein</fullName>
    </recommendedName>
</protein>
<dbReference type="PROSITE" id="PS50006">
    <property type="entry name" value="FHA_DOMAIN"/>
    <property type="match status" value="1"/>
</dbReference>
<keyword evidence="1" id="KW-0472">Membrane</keyword>
<dbReference type="RefSeq" id="WP_004674333.1">
    <property type="nucleotide sequence ID" value="NZ_KB849217.1"/>
</dbReference>
<reference evidence="3 4" key="1">
    <citation type="submission" date="2013-02" db="EMBL/GenBank/DDBJ databases">
        <title>The Genome Sequence of Acinetobacter parvus NIPH 1103.</title>
        <authorList>
            <consortium name="The Broad Institute Genome Sequencing Platform"/>
            <consortium name="The Broad Institute Genome Sequencing Center for Infectious Disease"/>
            <person name="Cerqueira G."/>
            <person name="Feldgarden M."/>
            <person name="Courvalin P."/>
            <person name="Perichon B."/>
            <person name="Grillot-Courvalin C."/>
            <person name="Clermont D."/>
            <person name="Rocha E."/>
            <person name="Yoon E.-J."/>
            <person name="Nemec A."/>
            <person name="Walker B."/>
            <person name="Young S.K."/>
            <person name="Zeng Q."/>
            <person name="Gargeya S."/>
            <person name="Fitzgerald M."/>
            <person name="Haas B."/>
            <person name="Abouelleil A."/>
            <person name="Alvarado L."/>
            <person name="Arachchi H.M."/>
            <person name="Berlin A.M."/>
            <person name="Chapman S.B."/>
            <person name="Dewar J."/>
            <person name="Goldberg J."/>
            <person name="Griggs A."/>
            <person name="Gujja S."/>
            <person name="Hansen M."/>
            <person name="Howarth C."/>
            <person name="Imamovic A."/>
            <person name="Larimer J."/>
            <person name="McCowan C."/>
            <person name="Murphy C."/>
            <person name="Neiman D."/>
            <person name="Pearson M."/>
            <person name="Priest M."/>
            <person name="Roberts A."/>
            <person name="Saif S."/>
            <person name="Shea T."/>
            <person name="Sisk P."/>
            <person name="Sykes S."/>
            <person name="Wortman J."/>
            <person name="Nusbaum C."/>
            <person name="Birren B."/>
        </authorList>
    </citation>
    <scope>NUCLEOTIDE SEQUENCE [LARGE SCALE GENOMIC DNA]</scope>
    <source>
        <strain evidence="3 4">NIPH 1103</strain>
    </source>
</reference>
<comment type="caution">
    <text evidence="3">The sequence shown here is derived from an EMBL/GenBank/DDBJ whole genome shotgun (WGS) entry which is preliminary data.</text>
</comment>
<accession>N8Q1T4</accession>
<evidence type="ECO:0000313" key="3">
    <source>
        <dbReference type="EMBL" id="ENU32706.1"/>
    </source>
</evidence>
<sequence>MTWKLQAITGEFTGQEISVERDMLVGRHQDAEILLQSTDISRKHAALLFRDDHIWVKDLKSTNGTFVNGERVEQEQEMELHDGDMLQFASFMFMILAPERYKAHLPEIDVEPVTTVPHDQGMPSIAERAAETGITRDGMPQQVSIPKPAPIPENVQVEAVAEPKPVPMQEPVSRVAQEKEQQKNASVGLISIIILVILAVIAWLFFK</sequence>
<dbReference type="SUPFAM" id="SSF49879">
    <property type="entry name" value="SMAD/FHA domain"/>
    <property type="match status" value="1"/>
</dbReference>
<feature type="transmembrane region" description="Helical" evidence="1">
    <location>
        <begin position="187"/>
        <end position="206"/>
    </location>
</feature>
<dbReference type="InterPro" id="IPR008984">
    <property type="entry name" value="SMAD_FHA_dom_sf"/>
</dbReference>
<dbReference type="EMBL" id="APOL01000038">
    <property type="protein sequence ID" value="ENU32706.1"/>
    <property type="molecule type" value="Genomic_DNA"/>
</dbReference>
<dbReference type="STRING" id="134533.GCA_001485085_00014"/>
<evidence type="ECO:0000313" key="4">
    <source>
        <dbReference type="Proteomes" id="UP000018426"/>
    </source>
</evidence>
<dbReference type="Pfam" id="PF00498">
    <property type="entry name" value="FHA"/>
    <property type="match status" value="1"/>
</dbReference>
<dbReference type="HOGENOM" id="CLU_1318638_0_0_6"/>
<dbReference type="SMART" id="SM00240">
    <property type="entry name" value="FHA"/>
    <property type="match status" value="1"/>
</dbReference>
<dbReference type="InterPro" id="IPR000253">
    <property type="entry name" value="FHA_dom"/>
</dbReference>
<dbReference type="InterPro" id="IPR050923">
    <property type="entry name" value="Cell_Proc_Reg/RNA_Proc"/>
</dbReference>
<dbReference type="Gene3D" id="2.60.200.20">
    <property type="match status" value="1"/>
</dbReference>
<dbReference type="AlphaFoldDB" id="N8Q1T4"/>
<name>N8Q1T4_9GAMM</name>
<proteinExistence type="predicted"/>
<evidence type="ECO:0000256" key="1">
    <source>
        <dbReference type="SAM" id="Phobius"/>
    </source>
</evidence>
<keyword evidence="1" id="KW-0812">Transmembrane</keyword>
<dbReference type="Proteomes" id="UP000018426">
    <property type="component" value="Unassembled WGS sequence"/>
</dbReference>
<organism evidence="3 4">
    <name type="scientific">Acinetobacter parvus NIPH 1103</name>
    <dbReference type="NCBI Taxonomy" id="1217671"/>
    <lineage>
        <taxon>Bacteria</taxon>
        <taxon>Pseudomonadati</taxon>
        <taxon>Pseudomonadota</taxon>
        <taxon>Gammaproteobacteria</taxon>
        <taxon>Moraxellales</taxon>
        <taxon>Moraxellaceae</taxon>
        <taxon>Acinetobacter</taxon>
    </lineage>
</organism>
<gene>
    <name evidence="3" type="ORF">F989_02148</name>
</gene>
<dbReference type="PANTHER" id="PTHR23308">
    <property type="entry name" value="NUCLEAR INHIBITOR OF PROTEIN PHOSPHATASE-1"/>
    <property type="match status" value="1"/>
</dbReference>
<evidence type="ECO:0000259" key="2">
    <source>
        <dbReference type="PROSITE" id="PS50006"/>
    </source>
</evidence>